<keyword evidence="7" id="KW-1185">Reference proteome</keyword>
<dbReference type="PANTHER" id="PTHR35005:SF1">
    <property type="entry name" value="2-AMINO-5-FORMYLAMINO-6-RIBOSYLAMINOPYRIMIDIN-4(3H)-ONE 5'-MONOPHOSPHATE DEFORMYLASE"/>
    <property type="match status" value="1"/>
</dbReference>
<dbReference type="EMBL" id="CP102480">
    <property type="protein sequence ID" value="UUX49205.1"/>
    <property type="molecule type" value="Genomic_DNA"/>
</dbReference>
<reference evidence="6" key="1">
    <citation type="submission" date="2022-08" db="EMBL/GenBank/DDBJ databases">
        <title>Nisaea acidiphila sp. nov., isolated from a marine algal debris and emended description of the genus Nisaea Urios et al. 2008.</title>
        <authorList>
            <person name="Kwon K."/>
        </authorList>
    </citation>
    <scope>NUCLEOTIDE SEQUENCE</scope>
    <source>
        <strain evidence="6">MEBiC11861</strain>
    </source>
</reference>
<protein>
    <submittedName>
        <fullName evidence="6">Creatininase family protein</fullName>
    </submittedName>
</protein>
<evidence type="ECO:0000256" key="3">
    <source>
        <dbReference type="ARBA" id="ARBA00022801"/>
    </source>
</evidence>
<dbReference type="GO" id="GO:0016811">
    <property type="term" value="F:hydrolase activity, acting on carbon-nitrogen (but not peptide) bonds, in linear amides"/>
    <property type="evidence" value="ECO:0007669"/>
    <property type="project" value="TreeGrafter"/>
</dbReference>
<dbReference type="KEGG" id="naci:NUH88_17585"/>
<keyword evidence="4" id="KW-0862">Zinc</keyword>
<gene>
    <name evidence="6" type="ORF">NUH88_17585</name>
</gene>
<dbReference type="Proteomes" id="UP001060336">
    <property type="component" value="Chromosome"/>
</dbReference>
<organism evidence="6 7">
    <name type="scientific">Nisaea acidiphila</name>
    <dbReference type="NCBI Taxonomy" id="1862145"/>
    <lineage>
        <taxon>Bacteria</taxon>
        <taxon>Pseudomonadati</taxon>
        <taxon>Pseudomonadota</taxon>
        <taxon>Alphaproteobacteria</taxon>
        <taxon>Rhodospirillales</taxon>
        <taxon>Thalassobaculaceae</taxon>
        <taxon>Nisaea</taxon>
    </lineage>
</organism>
<evidence type="ECO:0000313" key="6">
    <source>
        <dbReference type="EMBL" id="UUX49205.1"/>
    </source>
</evidence>
<dbReference type="InterPro" id="IPR003785">
    <property type="entry name" value="Creatininase/forma_Hydrolase"/>
</dbReference>
<dbReference type="AlphaFoldDB" id="A0A9J7AUW7"/>
<evidence type="ECO:0000256" key="1">
    <source>
        <dbReference type="ARBA" id="ARBA00001947"/>
    </source>
</evidence>
<dbReference type="Gene3D" id="3.40.50.10310">
    <property type="entry name" value="Creatininase"/>
    <property type="match status" value="1"/>
</dbReference>
<dbReference type="SUPFAM" id="SSF102215">
    <property type="entry name" value="Creatininase"/>
    <property type="match status" value="1"/>
</dbReference>
<dbReference type="RefSeq" id="WP_257767738.1">
    <property type="nucleotide sequence ID" value="NZ_CP102480.1"/>
</dbReference>
<sequence>MPVRIWGHQTTEEFSTLDPARTIAVLPVGAVEQHGPHLPLSTDILITEAVLDAAAVLLADDVTVLVLPSQAVGLSPEHMSFAGTLSHRAETLIASWTEIGHSVAAAGLRKLILLNSHGGQPQVVDIVTQCLRSEAGLLAVRANTFRFELPENLISERERSFGLHGGQIETALMLAIAPELVRRELISDFPNRAEDLAAGNKRLGLSGAGGLAWNAEDLNPSGATGAASLATAEDGAAILTAYGHQLAELIGDVADWPLSDGAPFGAPQ</sequence>
<dbReference type="PANTHER" id="PTHR35005">
    <property type="entry name" value="3-DEHYDRO-SCYLLO-INOSOSE HYDROLASE"/>
    <property type="match status" value="1"/>
</dbReference>
<comment type="cofactor">
    <cofactor evidence="1">
        <name>Zn(2+)</name>
        <dbReference type="ChEBI" id="CHEBI:29105"/>
    </cofactor>
</comment>
<dbReference type="InterPro" id="IPR024087">
    <property type="entry name" value="Creatininase-like_sf"/>
</dbReference>
<dbReference type="GO" id="GO:0046872">
    <property type="term" value="F:metal ion binding"/>
    <property type="evidence" value="ECO:0007669"/>
    <property type="project" value="UniProtKB-KW"/>
</dbReference>
<evidence type="ECO:0000256" key="4">
    <source>
        <dbReference type="ARBA" id="ARBA00022833"/>
    </source>
</evidence>
<proteinExistence type="inferred from homology"/>
<name>A0A9J7AUW7_9PROT</name>
<comment type="similarity">
    <text evidence="5">Belongs to the creatininase superfamily.</text>
</comment>
<evidence type="ECO:0000256" key="2">
    <source>
        <dbReference type="ARBA" id="ARBA00022723"/>
    </source>
</evidence>
<dbReference type="GO" id="GO:0009231">
    <property type="term" value="P:riboflavin biosynthetic process"/>
    <property type="evidence" value="ECO:0007669"/>
    <property type="project" value="TreeGrafter"/>
</dbReference>
<keyword evidence="3" id="KW-0378">Hydrolase</keyword>
<keyword evidence="2" id="KW-0479">Metal-binding</keyword>
<evidence type="ECO:0000256" key="5">
    <source>
        <dbReference type="ARBA" id="ARBA00024029"/>
    </source>
</evidence>
<evidence type="ECO:0000313" key="7">
    <source>
        <dbReference type="Proteomes" id="UP001060336"/>
    </source>
</evidence>
<accession>A0A9J7AUW7</accession>
<dbReference type="Pfam" id="PF02633">
    <property type="entry name" value="Creatininase"/>
    <property type="match status" value="1"/>
</dbReference>